<comment type="caution">
    <text evidence="16">The sequence shown here is derived from an EMBL/GenBank/DDBJ whole genome shotgun (WGS) entry which is preliminary data.</text>
</comment>
<evidence type="ECO:0000256" key="2">
    <source>
        <dbReference type="ARBA" id="ARBA00022490"/>
    </source>
</evidence>
<evidence type="ECO:0000256" key="8">
    <source>
        <dbReference type="ARBA" id="ARBA00023125"/>
    </source>
</evidence>
<proteinExistence type="inferred from homology"/>
<dbReference type="FunFam" id="3.40.50.300:FF:000546">
    <property type="entry name" value="Transcription-repair-coupling factor"/>
    <property type="match status" value="1"/>
</dbReference>
<evidence type="ECO:0000256" key="5">
    <source>
        <dbReference type="ARBA" id="ARBA00022801"/>
    </source>
</evidence>
<evidence type="ECO:0000259" key="14">
    <source>
        <dbReference type="PROSITE" id="PS51192"/>
    </source>
</evidence>
<comment type="similarity">
    <text evidence="10 13">In the N-terminal section; belongs to the UvrB family.</text>
</comment>
<dbReference type="RefSeq" id="WP_148397688.1">
    <property type="nucleotide sequence ID" value="NZ_JAJAGH010000001.1"/>
</dbReference>
<keyword evidence="8 13" id="KW-0238">DNA-binding</keyword>
<dbReference type="InterPro" id="IPR037235">
    <property type="entry name" value="TRCF-like_C_D7"/>
</dbReference>
<dbReference type="GO" id="GO:0003678">
    <property type="term" value="F:DNA helicase activity"/>
    <property type="evidence" value="ECO:0007669"/>
    <property type="project" value="TreeGrafter"/>
</dbReference>
<dbReference type="Gene3D" id="3.90.1150.50">
    <property type="entry name" value="Transcription-repair-coupling factor, D7 domain"/>
    <property type="match status" value="1"/>
</dbReference>
<feature type="domain" description="Helicase ATP-binding" evidence="14">
    <location>
        <begin position="615"/>
        <end position="776"/>
    </location>
</feature>
<dbReference type="GO" id="GO:0000716">
    <property type="term" value="P:transcription-coupled nucleotide-excision repair, DNA damage recognition"/>
    <property type="evidence" value="ECO:0007669"/>
    <property type="project" value="UniProtKB-UniRule"/>
</dbReference>
<keyword evidence="17" id="KW-1185">Reference proteome</keyword>
<evidence type="ECO:0000313" key="17">
    <source>
        <dbReference type="Proteomes" id="UP001065549"/>
    </source>
</evidence>
<organism evidence="16 17">
    <name type="scientific">Hominibacterium faecale</name>
    <dbReference type="NCBI Taxonomy" id="2839743"/>
    <lineage>
        <taxon>Bacteria</taxon>
        <taxon>Bacillati</taxon>
        <taxon>Bacillota</taxon>
        <taxon>Clostridia</taxon>
        <taxon>Peptostreptococcales</taxon>
        <taxon>Anaerovoracaceae</taxon>
        <taxon>Hominibacterium</taxon>
    </lineage>
</organism>
<dbReference type="HAMAP" id="MF_00969">
    <property type="entry name" value="TRCF"/>
    <property type="match status" value="1"/>
</dbReference>
<dbReference type="Pfam" id="PF00270">
    <property type="entry name" value="DEAD"/>
    <property type="match status" value="1"/>
</dbReference>
<comment type="subcellular location">
    <subcellularLocation>
        <location evidence="1 13">Cytoplasm</location>
    </subcellularLocation>
</comment>
<keyword evidence="7 13" id="KW-0067">ATP-binding</keyword>
<dbReference type="SMART" id="SM01058">
    <property type="entry name" value="CarD_TRCF"/>
    <property type="match status" value="1"/>
</dbReference>
<dbReference type="InterPro" id="IPR027417">
    <property type="entry name" value="P-loop_NTPase"/>
</dbReference>
<dbReference type="Gene3D" id="3.30.2060.10">
    <property type="entry name" value="Penicillin-binding protein 1b domain"/>
    <property type="match status" value="1"/>
</dbReference>
<dbReference type="Pfam" id="PF17757">
    <property type="entry name" value="UvrB_inter"/>
    <property type="match status" value="1"/>
</dbReference>
<dbReference type="InterPro" id="IPR001650">
    <property type="entry name" value="Helicase_C-like"/>
</dbReference>
<dbReference type="InterPro" id="IPR036101">
    <property type="entry name" value="CarD-like/TRCF_RID_sf"/>
</dbReference>
<dbReference type="SMART" id="SM00490">
    <property type="entry name" value="HELICc"/>
    <property type="match status" value="1"/>
</dbReference>
<evidence type="ECO:0000259" key="15">
    <source>
        <dbReference type="PROSITE" id="PS51194"/>
    </source>
</evidence>
<dbReference type="InterPro" id="IPR047112">
    <property type="entry name" value="RecG/Mfd"/>
</dbReference>
<dbReference type="EMBL" id="JAOSHN010000004">
    <property type="protein sequence ID" value="MCU7379004.1"/>
    <property type="molecule type" value="Genomic_DNA"/>
</dbReference>
<evidence type="ECO:0000256" key="12">
    <source>
        <dbReference type="ARBA" id="ARBA00070128"/>
    </source>
</evidence>
<keyword evidence="5 13" id="KW-0378">Hydrolase</keyword>
<accession>A0A9J6QTV3</accession>
<dbReference type="PROSITE" id="PS51192">
    <property type="entry name" value="HELICASE_ATP_BIND_1"/>
    <property type="match status" value="1"/>
</dbReference>
<dbReference type="Pfam" id="PF02559">
    <property type="entry name" value="CarD_TRCF_RID"/>
    <property type="match status" value="1"/>
</dbReference>
<dbReference type="Pfam" id="PF00271">
    <property type="entry name" value="Helicase_C"/>
    <property type="match status" value="1"/>
</dbReference>
<dbReference type="SUPFAM" id="SSF141259">
    <property type="entry name" value="CarD-like"/>
    <property type="match status" value="1"/>
</dbReference>
<dbReference type="Gene3D" id="3.40.50.11180">
    <property type="match status" value="1"/>
</dbReference>
<dbReference type="PANTHER" id="PTHR47964:SF1">
    <property type="entry name" value="ATP-DEPENDENT DNA HELICASE HOMOLOG RECG, CHLOROPLASTIC"/>
    <property type="match status" value="1"/>
</dbReference>
<dbReference type="SUPFAM" id="SSF52540">
    <property type="entry name" value="P-loop containing nucleoside triphosphate hydrolases"/>
    <property type="match status" value="4"/>
</dbReference>
<dbReference type="InterPro" id="IPR041471">
    <property type="entry name" value="UvrB_inter"/>
</dbReference>
<keyword evidence="4 13" id="KW-0227">DNA damage</keyword>
<dbReference type="NCBIfam" id="TIGR00580">
    <property type="entry name" value="mfd"/>
    <property type="match status" value="1"/>
</dbReference>
<protein>
    <recommendedName>
        <fullName evidence="12 13">Transcription-repair-coupling factor</fullName>
        <shortName evidence="13">TRCF</shortName>
        <ecNumber evidence="13">3.6.4.-</ecNumber>
    </recommendedName>
</protein>
<dbReference type="InterPro" id="IPR014001">
    <property type="entry name" value="Helicase_ATP-bd"/>
</dbReference>
<dbReference type="GO" id="GO:0003684">
    <property type="term" value="F:damaged DNA binding"/>
    <property type="evidence" value="ECO:0007669"/>
    <property type="project" value="InterPro"/>
</dbReference>
<dbReference type="GO" id="GO:0006355">
    <property type="term" value="P:regulation of DNA-templated transcription"/>
    <property type="evidence" value="ECO:0007669"/>
    <property type="project" value="UniProtKB-UniRule"/>
</dbReference>
<evidence type="ECO:0000313" key="16">
    <source>
        <dbReference type="EMBL" id="MCU7379004.1"/>
    </source>
</evidence>
<keyword evidence="2 13" id="KW-0963">Cytoplasm</keyword>
<comment type="similarity">
    <text evidence="11 13">In the C-terminal section; belongs to the helicase family. RecG subfamily.</text>
</comment>
<dbReference type="SUPFAM" id="SSF143517">
    <property type="entry name" value="TRCF domain-like"/>
    <property type="match status" value="1"/>
</dbReference>
<evidence type="ECO:0000256" key="4">
    <source>
        <dbReference type="ARBA" id="ARBA00022763"/>
    </source>
</evidence>
<evidence type="ECO:0000256" key="1">
    <source>
        <dbReference type="ARBA" id="ARBA00004496"/>
    </source>
</evidence>
<dbReference type="GO" id="GO:0016787">
    <property type="term" value="F:hydrolase activity"/>
    <property type="evidence" value="ECO:0007669"/>
    <property type="project" value="UniProtKB-KW"/>
</dbReference>
<dbReference type="PROSITE" id="PS51194">
    <property type="entry name" value="HELICASE_CTER"/>
    <property type="match status" value="1"/>
</dbReference>
<sequence length="1139" mass="129281">MIKKGMINITGAAESRVAPVIGKILKEEAKGQCLVVVSSYIRAKRLATDLSFFVDKNIYVLPPEEEGFIRYEAKNHDQMLQRLKILKALRTGEDCLVVAPATGAIRKLPPHQTFDDSAIKLTLGEEIDLELVKEKLVRMGYERVPLVEAKGEFSIRGSIIDIFTADGEAPYRVELFDTEIDSIRSFDLDTQRSIESLKFVEVYPAEQLLKDRTIFEKAAVRIKQAYAGQIRKYTGEHASEEELARGENLKLRRDQLIDFAENCMNLQQLENYLYYFYDETEYIWDYMRQPVVMIDDPARCYENLEARDRETADDFQTLLERGQAVPADMKHFSNKNDYLRLYDLDRAYLFTPFQKTIKGVDALAEIRNVVTKPTLVFNGKMDLLESEIRSYLKNSYKVTIVCANEERAANMEEFLSRAGLLQRVWVKQGSLTGGIDFPEEKFCYIWDGDIFGTPKKKKRKKKTAGSMSQPIKSFADMQKGDYVVHENHGIGKFMGIEQLSVQNVKKDYLKIKYSGQDILYVPVEQMDIIQKYVGADTASPKLNKLSGSEWKTTKAKAKAAIANMAKELLEVSAARQLEKGHAFSPDTVWQKEFEDSFPYTETDDQLRCIEEIKKDMEQDTAMDRLLCGDVGFGKTEVAARAMFKCAADGKQAAVLVPTTILANQHYYTLKERFEKFPFKVEMLSRFRSEAQQKAVIDGLEKGSVDVVIGTHRILSKDVKFKDLGLLVIDEEQRFGVQHKEVIKQLRKNVDVLTLSATPIPRTLHMSLVGIKDMSVIEEPPEERYPVQTYVLEQDDMLIRDAVEKELDRGGQVYIVFNRVKGINKLAAHIEELVPQAQVAVGHGQMNEHHLEDVIMGFVQGETNVLVATTIIESGIDIPNVNTMLILDADRFGLSQLYQLRGRVGRSNRMAYAYLMFQKDKSLSEVAEKRLRAIKEFTEFGAGFKVAMRDLEIRGAGNLLGTEQHGHMMNIGYELYCKLVDDAVRALGGEVVNPDREEASIELNVTALIPDRYISDEVLKLQMYKKIATAASAADEEEIIDELIDRFGEIPRDTMNLITISRIRSMAEKLCITRIHEEGSKVIFNFAQENGLSAKSLSALSAKYGMNLFIHGGVKPFVRFTPKSKKRLAEILEFLEVAAE</sequence>
<dbReference type="SMART" id="SM00982">
    <property type="entry name" value="TRCF"/>
    <property type="match status" value="1"/>
</dbReference>
<dbReference type="Gene3D" id="3.40.50.300">
    <property type="entry name" value="P-loop containing nucleotide triphosphate hydrolases"/>
    <property type="match status" value="2"/>
</dbReference>
<dbReference type="InterPro" id="IPR004576">
    <property type="entry name" value="Mfd"/>
</dbReference>
<evidence type="ECO:0000256" key="9">
    <source>
        <dbReference type="ARBA" id="ARBA00023204"/>
    </source>
</evidence>
<dbReference type="Pfam" id="PF03461">
    <property type="entry name" value="TRCF"/>
    <property type="match status" value="1"/>
</dbReference>
<dbReference type="SMART" id="SM00487">
    <property type="entry name" value="DEXDc"/>
    <property type="match status" value="1"/>
</dbReference>
<evidence type="ECO:0000256" key="10">
    <source>
        <dbReference type="ARBA" id="ARBA00061104"/>
    </source>
</evidence>
<keyword evidence="3 13" id="KW-0547">Nucleotide-binding</keyword>
<evidence type="ECO:0000256" key="11">
    <source>
        <dbReference type="ARBA" id="ARBA00061399"/>
    </source>
</evidence>
<reference evidence="16" key="1">
    <citation type="submission" date="2022-09" db="EMBL/GenBank/DDBJ databases">
        <title>Culturomic study of gut microbiota in children with autism spectrum disorder.</title>
        <authorList>
            <person name="Efimov B.A."/>
            <person name="Chaplin A.V."/>
            <person name="Sokolova S.R."/>
            <person name="Pikina A.P."/>
            <person name="Korzhanova M."/>
            <person name="Belova V."/>
            <person name="Korostin D."/>
        </authorList>
    </citation>
    <scope>NUCLEOTIDE SEQUENCE</scope>
    <source>
        <strain evidence="16">ASD5510</strain>
    </source>
</reference>
<comment type="function">
    <text evidence="13">Couples transcription and DNA repair by recognizing RNA polymerase (RNAP) stalled at DNA lesions. Mediates ATP-dependent release of RNAP and its truncated transcript from the DNA, and recruitment of nucleotide excision repair machinery to the damaged site.</text>
</comment>
<evidence type="ECO:0000256" key="13">
    <source>
        <dbReference type="HAMAP-Rule" id="MF_00969"/>
    </source>
</evidence>
<name>A0A9J6QTV3_9FIRM</name>
<dbReference type="Proteomes" id="UP001065549">
    <property type="component" value="Unassembled WGS sequence"/>
</dbReference>
<dbReference type="PANTHER" id="PTHR47964">
    <property type="entry name" value="ATP-DEPENDENT DNA HELICASE HOMOLOG RECG, CHLOROPLASTIC"/>
    <property type="match status" value="1"/>
</dbReference>
<dbReference type="InterPro" id="IPR003711">
    <property type="entry name" value="CarD-like/TRCF_RID"/>
</dbReference>
<dbReference type="GO" id="GO:0005524">
    <property type="term" value="F:ATP binding"/>
    <property type="evidence" value="ECO:0007669"/>
    <property type="project" value="UniProtKB-UniRule"/>
</dbReference>
<keyword evidence="9 13" id="KW-0234">DNA repair</keyword>
<evidence type="ECO:0000256" key="6">
    <source>
        <dbReference type="ARBA" id="ARBA00022806"/>
    </source>
</evidence>
<dbReference type="Gene3D" id="2.40.10.170">
    <property type="match status" value="1"/>
</dbReference>
<evidence type="ECO:0000256" key="3">
    <source>
        <dbReference type="ARBA" id="ARBA00022741"/>
    </source>
</evidence>
<gene>
    <name evidence="13 16" type="primary">mfd</name>
    <name evidence="16" type="ORF">OBO34_11650</name>
</gene>
<feature type="domain" description="Helicase C-terminal" evidence="15">
    <location>
        <begin position="797"/>
        <end position="951"/>
    </location>
</feature>
<evidence type="ECO:0000256" key="7">
    <source>
        <dbReference type="ARBA" id="ARBA00022840"/>
    </source>
</evidence>
<dbReference type="InterPro" id="IPR005118">
    <property type="entry name" value="TRCF_C"/>
</dbReference>
<dbReference type="GO" id="GO:0005737">
    <property type="term" value="C:cytoplasm"/>
    <property type="evidence" value="ECO:0007669"/>
    <property type="project" value="UniProtKB-SubCell"/>
</dbReference>
<dbReference type="InterPro" id="IPR011545">
    <property type="entry name" value="DEAD/DEAH_box_helicase_dom"/>
</dbReference>
<keyword evidence="6" id="KW-0347">Helicase</keyword>
<dbReference type="EC" id="3.6.4.-" evidence="13"/>
<dbReference type="AlphaFoldDB" id="A0A9J6QTV3"/>
<dbReference type="CDD" id="cd17991">
    <property type="entry name" value="DEXHc_TRCF"/>
    <property type="match status" value="1"/>
</dbReference>